<comment type="caution">
    <text evidence="2">The sequence shown here is derived from an EMBL/GenBank/DDBJ whole genome shotgun (WGS) entry which is preliminary data.</text>
</comment>
<gene>
    <name evidence="2" type="ORF">GUJ93_ZPchr0013g36765</name>
</gene>
<sequence length="169" mass="17632">MLVPEGDEVPIIGVLSSIDAGAMVVMLTSDSCSSGLVVTSNVVGMGTLLVVLTLDVGLLGLMGMPNVIDMVARAPDKSSSGPTTALAALAMMIVPPMDVLPTTDPIGGCNSSRSTVSGADGVGRCGNSPRLDDVKCDEEECWHLIRLRLVVDVSRPQALLFLYLLNNYN</sequence>
<keyword evidence="1" id="KW-1133">Transmembrane helix</keyword>
<evidence type="ECO:0000313" key="3">
    <source>
        <dbReference type="Proteomes" id="UP000729402"/>
    </source>
</evidence>
<organism evidence="2 3">
    <name type="scientific">Zizania palustris</name>
    <name type="common">Northern wild rice</name>
    <dbReference type="NCBI Taxonomy" id="103762"/>
    <lineage>
        <taxon>Eukaryota</taxon>
        <taxon>Viridiplantae</taxon>
        <taxon>Streptophyta</taxon>
        <taxon>Embryophyta</taxon>
        <taxon>Tracheophyta</taxon>
        <taxon>Spermatophyta</taxon>
        <taxon>Magnoliopsida</taxon>
        <taxon>Liliopsida</taxon>
        <taxon>Poales</taxon>
        <taxon>Poaceae</taxon>
        <taxon>BOP clade</taxon>
        <taxon>Oryzoideae</taxon>
        <taxon>Oryzeae</taxon>
        <taxon>Zizaniinae</taxon>
        <taxon>Zizania</taxon>
    </lineage>
</organism>
<feature type="transmembrane region" description="Helical" evidence="1">
    <location>
        <begin position="43"/>
        <end position="63"/>
    </location>
</feature>
<keyword evidence="1" id="KW-0812">Transmembrane</keyword>
<protein>
    <submittedName>
        <fullName evidence="2">Uncharacterized protein</fullName>
    </submittedName>
</protein>
<reference evidence="2" key="1">
    <citation type="journal article" date="2021" name="bioRxiv">
        <title>Whole Genome Assembly and Annotation of Northern Wild Rice, Zizania palustris L., Supports a Whole Genome Duplication in the Zizania Genus.</title>
        <authorList>
            <person name="Haas M."/>
            <person name="Kono T."/>
            <person name="Macchietto M."/>
            <person name="Millas R."/>
            <person name="McGilp L."/>
            <person name="Shao M."/>
            <person name="Duquette J."/>
            <person name="Hirsch C.N."/>
            <person name="Kimball J."/>
        </authorList>
    </citation>
    <scope>NUCLEOTIDE SEQUENCE</scope>
    <source>
        <tissue evidence="2">Fresh leaf tissue</tissue>
    </source>
</reference>
<keyword evidence="3" id="KW-1185">Reference proteome</keyword>
<evidence type="ECO:0000313" key="2">
    <source>
        <dbReference type="EMBL" id="KAG8095742.1"/>
    </source>
</evidence>
<keyword evidence="1" id="KW-0472">Membrane</keyword>
<name>A0A8J6BTC6_ZIZPA</name>
<dbReference type="Proteomes" id="UP000729402">
    <property type="component" value="Unassembled WGS sequence"/>
</dbReference>
<accession>A0A8J6BTC6</accession>
<dbReference type="AlphaFoldDB" id="A0A8J6BTC6"/>
<proteinExistence type="predicted"/>
<evidence type="ECO:0000256" key="1">
    <source>
        <dbReference type="SAM" id="Phobius"/>
    </source>
</evidence>
<dbReference type="EMBL" id="JAAALK010000079">
    <property type="protein sequence ID" value="KAG8095742.1"/>
    <property type="molecule type" value="Genomic_DNA"/>
</dbReference>
<reference evidence="2" key="2">
    <citation type="submission" date="2021-02" db="EMBL/GenBank/DDBJ databases">
        <authorList>
            <person name="Kimball J.A."/>
            <person name="Haas M.W."/>
            <person name="Macchietto M."/>
            <person name="Kono T."/>
            <person name="Duquette J."/>
            <person name="Shao M."/>
        </authorList>
    </citation>
    <scope>NUCLEOTIDE SEQUENCE</scope>
    <source>
        <tissue evidence="2">Fresh leaf tissue</tissue>
    </source>
</reference>